<evidence type="ECO:0000256" key="1">
    <source>
        <dbReference type="ARBA" id="ARBA00022617"/>
    </source>
</evidence>
<dbReference type="GO" id="GO:0009055">
    <property type="term" value="F:electron transfer activity"/>
    <property type="evidence" value="ECO:0007669"/>
    <property type="project" value="InterPro"/>
</dbReference>
<keyword evidence="1 4" id="KW-0349">Heme</keyword>
<dbReference type="PANTHER" id="PTHR30600">
    <property type="entry name" value="CYTOCHROME C PEROXIDASE-RELATED"/>
    <property type="match status" value="1"/>
</dbReference>
<name>A0A327MD55_9PROT</name>
<dbReference type="GO" id="GO:0004130">
    <property type="term" value="F:cytochrome-c peroxidase activity"/>
    <property type="evidence" value="ECO:0007669"/>
    <property type="project" value="TreeGrafter"/>
</dbReference>
<gene>
    <name evidence="6" type="ORF">DOO78_00205</name>
</gene>
<sequence length="430" mass="45138">MGLELLRAARGAAAGQPAARAPRARPGRRLLLAGAALLLGAAALPEGSRIDPSPDRFPAQRLRSELAGGRQSFLVALGNTAFSSPLLFGPVARGAGLSCNSCHVNGHNNPDFLLPGHSARPGGLDPTASLFNPTADDGVENHVDIPSLRGIRYLGPYGRDGRIASLREFARHVIVDEFAGPEPPPVILDALTAYMNEFEFIPGGRLTIEGKLAPGASEAERRGEAAFAAACAECHVPGTAFTDGRAHDVGTGDRLRTPTLLDVTDSAPYGHDGRWPDLGAAVEGHGPDLDPAQRADILAFLAAAGAAEDAVQPASFRLEMGELAAYVGLLDQTLSRGEAGLTRFVVDTVNAELRRVQRAFPEGDAPRLAGRPDRHKQLPLDFEALRGGLERVAVLAEAGDAAGAGAALDAYHAMAEKMVENYPRPNRAAR</sequence>
<proteinExistence type="predicted"/>
<keyword evidence="7" id="KW-1185">Reference proteome</keyword>
<accession>A0A327MD55</accession>
<dbReference type="GO" id="GO:0020037">
    <property type="term" value="F:heme binding"/>
    <property type="evidence" value="ECO:0007669"/>
    <property type="project" value="InterPro"/>
</dbReference>
<dbReference type="RefSeq" id="WP_111467730.1">
    <property type="nucleotide sequence ID" value="NZ_QLIX01000001.1"/>
</dbReference>
<dbReference type="OrthoDB" id="9805202at2"/>
<dbReference type="Gene3D" id="1.10.760.10">
    <property type="entry name" value="Cytochrome c-like domain"/>
    <property type="match status" value="2"/>
</dbReference>
<dbReference type="GO" id="GO:0046872">
    <property type="term" value="F:metal ion binding"/>
    <property type="evidence" value="ECO:0007669"/>
    <property type="project" value="UniProtKB-KW"/>
</dbReference>
<reference evidence="7" key="1">
    <citation type="submission" date="2018-06" db="EMBL/GenBank/DDBJ databases">
        <authorList>
            <person name="Khan S.A."/>
        </authorList>
    </citation>
    <scope>NUCLEOTIDE SEQUENCE [LARGE SCALE GENOMIC DNA]</scope>
    <source>
        <strain evidence="7">DB-1506</strain>
    </source>
</reference>
<evidence type="ECO:0000259" key="5">
    <source>
        <dbReference type="PROSITE" id="PS51007"/>
    </source>
</evidence>
<dbReference type="EMBL" id="QLIX01000001">
    <property type="protein sequence ID" value="RAI60597.1"/>
    <property type="molecule type" value="Genomic_DNA"/>
</dbReference>
<dbReference type="InterPro" id="IPR036909">
    <property type="entry name" value="Cyt_c-like_dom_sf"/>
</dbReference>
<protein>
    <recommendedName>
        <fullName evidence="5">Cytochrome c domain-containing protein</fullName>
    </recommendedName>
</protein>
<dbReference type="PANTHER" id="PTHR30600:SF13">
    <property type="entry name" value="METHYLAMINE UTILIZATION PROTEIN"/>
    <property type="match status" value="1"/>
</dbReference>
<evidence type="ECO:0000313" key="7">
    <source>
        <dbReference type="Proteomes" id="UP000249065"/>
    </source>
</evidence>
<dbReference type="AlphaFoldDB" id="A0A327MD55"/>
<evidence type="ECO:0000256" key="4">
    <source>
        <dbReference type="PROSITE-ProRule" id="PRU00433"/>
    </source>
</evidence>
<dbReference type="SUPFAM" id="SSF46626">
    <property type="entry name" value="Cytochrome c"/>
    <property type="match status" value="2"/>
</dbReference>
<comment type="caution">
    <text evidence="6">The sequence shown here is derived from an EMBL/GenBank/DDBJ whole genome shotgun (WGS) entry which is preliminary data.</text>
</comment>
<feature type="domain" description="Cytochrome c" evidence="5">
    <location>
        <begin position="218"/>
        <end position="305"/>
    </location>
</feature>
<evidence type="ECO:0000256" key="3">
    <source>
        <dbReference type="ARBA" id="ARBA00023004"/>
    </source>
</evidence>
<evidence type="ECO:0000313" key="6">
    <source>
        <dbReference type="EMBL" id="RAI60597.1"/>
    </source>
</evidence>
<organism evidence="6 7">
    <name type="scientific">Roseicella frigidaeris</name>
    <dbReference type="NCBI Taxonomy" id="2230885"/>
    <lineage>
        <taxon>Bacteria</taxon>
        <taxon>Pseudomonadati</taxon>
        <taxon>Pseudomonadota</taxon>
        <taxon>Alphaproteobacteria</taxon>
        <taxon>Acetobacterales</taxon>
        <taxon>Roseomonadaceae</taxon>
        <taxon>Roseicella</taxon>
    </lineage>
</organism>
<dbReference type="InterPro" id="IPR009056">
    <property type="entry name" value="Cyt_c-like_dom"/>
</dbReference>
<dbReference type="PROSITE" id="PS51007">
    <property type="entry name" value="CYTC"/>
    <property type="match status" value="1"/>
</dbReference>
<evidence type="ECO:0000256" key="2">
    <source>
        <dbReference type="ARBA" id="ARBA00022723"/>
    </source>
</evidence>
<keyword evidence="2 4" id="KW-0479">Metal-binding</keyword>
<keyword evidence="3 4" id="KW-0408">Iron</keyword>
<dbReference type="InterPro" id="IPR051395">
    <property type="entry name" value="Cytochrome_c_Peroxidase/MauG"/>
</dbReference>
<dbReference type="Proteomes" id="UP000249065">
    <property type="component" value="Unassembled WGS sequence"/>
</dbReference>